<dbReference type="STRING" id="45634.SCRDD08_00482"/>
<evidence type="ECO:0000256" key="2">
    <source>
        <dbReference type="ARBA" id="ARBA00022448"/>
    </source>
</evidence>
<evidence type="ECO:0000259" key="5">
    <source>
        <dbReference type="PROSITE" id="PS50893"/>
    </source>
</evidence>
<dbReference type="InterPro" id="IPR017911">
    <property type="entry name" value="MacB-like_ATP-bd"/>
</dbReference>
<dbReference type="Proteomes" id="UP000070377">
    <property type="component" value="Unassembled WGS sequence"/>
</dbReference>
<evidence type="ECO:0000256" key="4">
    <source>
        <dbReference type="ARBA" id="ARBA00022840"/>
    </source>
</evidence>
<dbReference type="PANTHER" id="PTHR42798:SF2">
    <property type="entry name" value="ABC TRANSPORTER ATP-BINDING PROTEIN MG467-RELATED"/>
    <property type="match status" value="1"/>
</dbReference>
<dbReference type="GO" id="GO:0005524">
    <property type="term" value="F:ATP binding"/>
    <property type="evidence" value="ECO:0007669"/>
    <property type="project" value="UniProtKB-KW"/>
</dbReference>
<dbReference type="CDD" id="cd03255">
    <property type="entry name" value="ABC_MJ0796_LolCDE_FtsE"/>
    <property type="match status" value="1"/>
</dbReference>
<dbReference type="GO" id="GO:0016887">
    <property type="term" value="F:ATP hydrolysis activity"/>
    <property type="evidence" value="ECO:0007669"/>
    <property type="project" value="InterPro"/>
</dbReference>
<feature type="domain" description="ABC transporter" evidence="5">
    <location>
        <begin position="2"/>
        <end position="224"/>
    </location>
</feature>
<dbReference type="SUPFAM" id="SSF52540">
    <property type="entry name" value="P-loop containing nucleoside triphosphate hydrolases"/>
    <property type="match status" value="1"/>
</dbReference>
<keyword evidence="3" id="KW-0547">Nucleotide-binding</keyword>
<organism evidence="6 7">
    <name type="scientific">Streptococcus cristatus</name>
    <dbReference type="NCBI Taxonomy" id="45634"/>
    <lineage>
        <taxon>Bacteria</taxon>
        <taxon>Bacillati</taxon>
        <taxon>Bacillota</taxon>
        <taxon>Bacilli</taxon>
        <taxon>Lactobacillales</taxon>
        <taxon>Streptococcaceae</taxon>
        <taxon>Streptococcus</taxon>
    </lineage>
</organism>
<gene>
    <name evidence="6" type="ORF">SCRDD08_00482</name>
</gene>
<name>A0A139N461_STRCR</name>
<dbReference type="AlphaFoldDB" id="A0A139N461"/>
<evidence type="ECO:0000256" key="3">
    <source>
        <dbReference type="ARBA" id="ARBA00022741"/>
    </source>
</evidence>
<dbReference type="PATRIC" id="fig|45634.12.peg.500"/>
<dbReference type="RefSeq" id="WP_061422277.1">
    <property type="nucleotide sequence ID" value="NZ_KQ969062.1"/>
</dbReference>
<dbReference type="EMBL" id="LQRD01000020">
    <property type="protein sequence ID" value="KXT70722.1"/>
    <property type="molecule type" value="Genomic_DNA"/>
</dbReference>
<dbReference type="SMART" id="SM00382">
    <property type="entry name" value="AAA"/>
    <property type="match status" value="1"/>
</dbReference>
<accession>A0A139N461</accession>
<dbReference type="PROSITE" id="PS50893">
    <property type="entry name" value="ABC_TRANSPORTER_2"/>
    <property type="match status" value="1"/>
</dbReference>
<comment type="similarity">
    <text evidence="1">Belongs to the ABC transporter superfamily.</text>
</comment>
<proteinExistence type="inferred from homology"/>
<protein>
    <submittedName>
        <fullName evidence="6">ABC transporter, ATP-binding protein</fullName>
    </submittedName>
</protein>
<evidence type="ECO:0000256" key="1">
    <source>
        <dbReference type="ARBA" id="ARBA00005417"/>
    </source>
</evidence>
<dbReference type="Pfam" id="PF00005">
    <property type="entry name" value="ABC_tran"/>
    <property type="match status" value="1"/>
</dbReference>
<dbReference type="InterPro" id="IPR017871">
    <property type="entry name" value="ABC_transporter-like_CS"/>
</dbReference>
<dbReference type="InterPro" id="IPR003593">
    <property type="entry name" value="AAA+_ATPase"/>
</dbReference>
<dbReference type="PROSITE" id="PS00211">
    <property type="entry name" value="ABC_TRANSPORTER_1"/>
    <property type="match status" value="1"/>
</dbReference>
<comment type="caution">
    <text evidence="6">The sequence shown here is derived from an EMBL/GenBank/DDBJ whole genome shotgun (WGS) entry which is preliminary data.</text>
</comment>
<dbReference type="InterPro" id="IPR003439">
    <property type="entry name" value="ABC_transporter-like_ATP-bd"/>
</dbReference>
<keyword evidence="2" id="KW-0813">Transport</keyword>
<dbReference type="InterPro" id="IPR027417">
    <property type="entry name" value="P-loop_NTPase"/>
</dbReference>
<dbReference type="Gene3D" id="3.40.50.300">
    <property type="entry name" value="P-loop containing nucleotide triphosphate hydrolases"/>
    <property type="match status" value="1"/>
</dbReference>
<dbReference type="PANTHER" id="PTHR42798">
    <property type="entry name" value="LIPOPROTEIN-RELEASING SYSTEM ATP-BINDING PROTEIN LOLD"/>
    <property type="match status" value="1"/>
</dbReference>
<sequence length="226" mass="25049">MIRLKEIRKSYNGREVLKGIDLEIADQDYLVILGASGSGKSTLLNVLSGLEKPDSGHVYYGEEDLSQQTEGQLTAFRRAKIAFIFQQYFLLPNLTVEQNVKMGANLAGNQDYVRILEALGLGDKLQHYPSQLSGGEQQRVAIARALAKRPRVLFLDEPTGALDEATGRQILAYISSLQEELGFTLVMVTHNANIAQMAKTIVHINSGQIQSLERNSQPKTAYEIGW</sequence>
<evidence type="ECO:0000313" key="7">
    <source>
        <dbReference type="Proteomes" id="UP000070377"/>
    </source>
</evidence>
<evidence type="ECO:0000313" key="6">
    <source>
        <dbReference type="EMBL" id="KXT70722.1"/>
    </source>
</evidence>
<reference evidence="6 7" key="1">
    <citation type="submission" date="2016-01" db="EMBL/GenBank/DDBJ databases">
        <title>Highly variable Streptococcus oralis are common among viridans streptococci isolated from primates.</title>
        <authorList>
            <person name="Denapaite D."/>
            <person name="Rieger M."/>
            <person name="Koendgen S."/>
            <person name="Brueckner R."/>
            <person name="Ochigava I."/>
            <person name="Kappeler P."/>
            <person name="Maetz-Rensing K."/>
            <person name="Leendertz F."/>
            <person name="Hakenbeck R."/>
        </authorList>
    </citation>
    <scope>NUCLEOTIDE SEQUENCE [LARGE SCALE GENOMIC DNA]</scope>
    <source>
        <strain evidence="6 7">DD08</strain>
    </source>
</reference>
<keyword evidence="4 6" id="KW-0067">ATP-binding</keyword>